<keyword evidence="2" id="KW-1133">Transmembrane helix</keyword>
<accession>A0A8T0HD08</accession>
<dbReference type="Proteomes" id="UP000822688">
    <property type="component" value="Chromosome 6"/>
</dbReference>
<reference evidence="3 4" key="1">
    <citation type="submission" date="2020-06" db="EMBL/GenBank/DDBJ databases">
        <title>WGS assembly of Ceratodon purpureus strain R40.</title>
        <authorList>
            <person name="Carey S.B."/>
            <person name="Jenkins J."/>
            <person name="Shu S."/>
            <person name="Lovell J.T."/>
            <person name="Sreedasyam A."/>
            <person name="Maumus F."/>
            <person name="Tiley G.P."/>
            <person name="Fernandez-Pozo N."/>
            <person name="Barry K."/>
            <person name="Chen C."/>
            <person name="Wang M."/>
            <person name="Lipzen A."/>
            <person name="Daum C."/>
            <person name="Saski C.A."/>
            <person name="Payton A.C."/>
            <person name="Mcbreen J.C."/>
            <person name="Conrad R.E."/>
            <person name="Kollar L.M."/>
            <person name="Olsson S."/>
            <person name="Huttunen S."/>
            <person name="Landis J.B."/>
            <person name="Wickett N.J."/>
            <person name="Johnson M.G."/>
            <person name="Rensing S.A."/>
            <person name="Grimwood J."/>
            <person name="Schmutz J."/>
            <person name="Mcdaniel S.F."/>
        </authorList>
    </citation>
    <scope>NUCLEOTIDE SEQUENCE [LARGE SCALE GENOMIC DNA]</scope>
    <source>
        <strain evidence="3 4">R40</strain>
    </source>
</reference>
<keyword evidence="2" id="KW-0812">Transmembrane</keyword>
<keyword evidence="4" id="KW-1185">Reference proteome</keyword>
<name>A0A8T0HD08_CERPU</name>
<evidence type="ECO:0000256" key="1">
    <source>
        <dbReference type="SAM" id="MobiDB-lite"/>
    </source>
</evidence>
<dbReference type="PANTHER" id="PTHR33344">
    <property type="entry name" value="OS02G0761600 PROTEIN"/>
    <property type="match status" value="1"/>
</dbReference>
<feature type="transmembrane region" description="Helical" evidence="2">
    <location>
        <begin position="20"/>
        <end position="40"/>
    </location>
</feature>
<dbReference type="AlphaFoldDB" id="A0A8T0HD08"/>
<evidence type="ECO:0000313" key="3">
    <source>
        <dbReference type="EMBL" id="KAG0569696.1"/>
    </source>
</evidence>
<organism evidence="3 4">
    <name type="scientific">Ceratodon purpureus</name>
    <name type="common">Fire moss</name>
    <name type="synonym">Dicranum purpureum</name>
    <dbReference type="NCBI Taxonomy" id="3225"/>
    <lineage>
        <taxon>Eukaryota</taxon>
        <taxon>Viridiplantae</taxon>
        <taxon>Streptophyta</taxon>
        <taxon>Embryophyta</taxon>
        <taxon>Bryophyta</taxon>
        <taxon>Bryophytina</taxon>
        <taxon>Bryopsida</taxon>
        <taxon>Dicranidae</taxon>
        <taxon>Pseudoditrichales</taxon>
        <taxon>Ditrichaceae</taxon>
        <taxon>Ceratodon</taxon>
    </lineage>
</organism>
<dbReference type="EMBL" id="CM026427">
    <property type="protein sequence ID" value="KAG0569696.1"/>
    <property type="molecule type" value="Genomic_DNA"/>
</dbReference>
<dbReference type="PANTHER" id="PTHR33344:SF1">
    <property type="entry name" value="OS06G0214100 PROTEIN"/>
    <property type="match status" value="1"/>
</dbReference>
<comment type="caution">
    <text evidence="3">The sequence shown here is derived from an EMBL/GenBank/DDBJ whole genome shotgun (WGS) entry which is preliminary data.</text>
</comment>
<proteinExistence type="predicted"/>
<feature type="compositionally biased region" description="Basic residues" evidence="1">
    <location>
        <begin position="142"/>
        <end position="151"/>
    </location>
</feature>
<keyword evidence="2" id="KW-0472">Membrane</keyword>
<gene>
    <name evidence="3" type="ORF">KC19_6G108800</name>
</gene>
<evidence type="ECO:0000256" key="2">
    <source>
        <dbReference type="SAM" id="Phobius"/>
    </source>
</evidence>
<protein>
    <submittedName>
        <fullName evidence="3">Uncharacterized protein</fullName>
    </submittedName>
</protein>
<evidence type="ECO:0000313" key="4">
    <source>
        <dbReference type="Proteomes" id="UP000822688"/>
    </source>
</evidence>
<feature type="region of interest" description="Disordered" evidence="1">
    <location>
        <begin position="136"/>
        <end position="160"/>
    </location>
</feature>
<sequence length="160" mass="18577">MANADHLCKGRIILISYKRATFIVCACNVVVMLFMMYTILSPLHLRSTSLPQLVMAVGPFNQKQTNTKEDMERLKVSYKLRRALMPVHLIEEVKELQAETEIDIKRTKIISAARQKHSIEVSQRLAQVKQNNIQSNQQGLQKWRKKKLQSAKRHEVQRPK</sequence>